<dbReference type="InterPro" id="IPR002909">
    <property type="entry name" value="IPT_dom"/>
</dbReference>
<name>A0A371Q7P1_STRIH</name>
<gene>
    <name evidence="2" type="ORF">DY245_08615</name>
</gene>
<protein>
    <recommendedName>
        <fullName evidence="1">IPT/TIG domain-containing protein</fullName>
    </recommendedName>
</protein>
<evidence type="ECO:0000313" key="3">
    <source>
        <dbReference type="Proteomes" id="UP000262477"/>
    </source>
</evidence>
<dbReference type="RefSeq" id="WP_128505227.1">
    <property type="nucleotide sequence ID" value="NZ_QUAC01000058.1"/>
</dbReference>
<feature type="domain" description="IPT/TIG" evidence="1">
    <location>
        <begin position="183"/>
        <end position="268"/>
    </location>
</feature>
<organism evidence="2 3">
    <name type="scientific">Streptomyces inhibens</name>
    <dbReference type="NCBI Taxonomy" id="2293571"/>
    <lineage>
        <taxon>Bacteria</taxon>
        <taxon>Bacillati</taxon>
        <taxon>Actinomycetota</taxon>
        <taxon>Actinomycetes</taxon>
        <taxon>Kitasatosporales</taxon>
        <taxon>Streptomycetaceae</taxon>
        <taxon>Streptomyces</taxon>
    </lineage>
</organism>
<feature type="domain" description="IPT/TIG" evidence="1">
    <location>
        <begin position="2"/>
        <end position="79"/>
    </location>
</feature>
<dbReference type="Proteomes" id="UP000262477">
    <property type="component" value="Unassembled WGS sequence"/>
</dbReference>
<accession>A0A371Q7P1</accession>
<dbReference type="OrthoDB" id="4232452at2"/>
<dbReference type="EMBL" id="QUAC01000058">
    <property type="protein sequence ID" value="REK90727.1"/>
    <property type="molecule type" value="Genomic_DNA"/>
</dbReference>
<keyword evidence="3" id="KW-1185">Reference proteome</keyword>
<dbReference type="InterPro" id="IPR013783">
    <property type="entry name" value="Ig-like_fold"/>
</dbReference>
<dbReference type="Pfam" id="PF01833">
    <property type="entry name" value="TIG"/>
    <property type="match status" value="2"/>
</dbReference>
<evidence type="ECO:0000259" key="1">
    <source>
        <dbReference type="Pfam" id="PF01833"/>
    </source>
</evidence>
<dbReference type="AlphaFoldDB" id="A0A371Q7P1"/>
<dbReference type="GO" id="GO:0005975">
    <property type="term" value="P:carbohydrate metabolic process"/>
    <property type="evidence" value="ECO:0007669"/>
    <property type="project" value="UniProtKB-ARBA"/>
</dbReference>
<comment type="caution">
    <text evidence="2">The sequence shown here is derived from an EMBL/GenBank/DDBJ whole genome shotgun (WGS) entry which is preliminary data.</text>
</comment>
<proteinExistence type="predicted"/>
<sequence>MPTITSIAPTQGHNGQSLVITGTGFVTPVKVNFGTKSVTGTVGGGGTTVTCTIPTLCAGSYPVNVTQGTLTSNSVPFFYIGTPDCSGIVANIGPIAPGAVDIYGSALATANVVGGGVAFGTVGTVTAGAVTIVNDGHITVTPPVHPAFGAGVSTDTVNVTVTTAGGASFSGGAETQFTYYNLPTVTGLSPATGSVGTSTTVTGTSFVSVIDVTFTPTGGGAATSADSFNVTPDDSHLVAVVPTGLAAGTYDVQVITPGGTSAVVAGDVFTVV</sequence>
<evidence type="ECO:0000313" key="2">
    <source>
        <dbReference type="EMBL" id="REK90727.1"/>
    </source>
</evidence>
<dbReference type="Gene3D" id="2.60.40.10">
    <property type="entry name" value="Immunoglobulins"/>
    <property type="match status" value="2"/>
</dbReference>
<dbReference type="InterPro" id="IPR014756">
    <property type="entry name" value="Ig_E-set"/>
</dbReference>
<dbReference type="SUPFAM" id="SSF81296">
    <property type="entry name" value="E set domains"/>
    <property type="match status" value="2"/>
</dbReference>
<reference evidence="2 3" key="1">
    <citation type="submission" date="2018-08" db="EMBL/GenBank/DDBJ databases">
        <title>Streptomyces NEAU-D10 sp. nov., a novel Actinomycete isolated from soil.</title>
        <authorList>
            <person name="Jin L."/>
        </authorList>
    </citation>
    <scope>NUCLEOTIDE SEQUENCE [LARGE SCALE GENOMIC DNA]</scope>
    <source>
        <strain evidence="2 3">NEAU-D10</strain>
    </source>
</reference>